<dbReference type="STRING" id="1337093.MBELCI_3362"/>
<evidence type="ECO:0008006" key="3">
    <source>
        <dbReference type="Google" id="ProtNLM"/>
    </source>
</evidence>
<evidence type="ECO:0000313" key="1">
    <source>
        <dbReference type="EMBL" id="GAD57310.1"/>
    </source>
</evidence>
<protein>
    <recommendedName>
        <fullName evidence="3">2,4-dihydroxyhept-2-ene-1,7-dioic acid aldolase</fullName>
    </recommendedName>
</protein>
<accession>U2Z7C1</accession>
<dbReference type="EMBL" id="BATB01000077">
    <property type="protein sequence ID" value="GAD57310.1"/>
    <property type="molecule type" value="Genomic_DNA"/>
</dbReference>
<dbReference type="PIRSF" id="PIRSF028291">
    <property type="entry name" value="UCP028291"/>
    <property type="match status" value="1"/>
</dbReference>
<name>U2Z7C1_9RHOB</name>
<dbReference type="OrthoDB" id="9806511at2"/>
<proteinExistence type="predicted"/>
<dbReference type="Gene3D" id="3.30.310.50">
    <property type="entry name" value="Alpha-D-phosphohexomutase, C-terminal domain"/>
    <property type="match status" value="1"/>
</dbReference>
<reference evidence="1" key="1">
    <citation type="journal article" date="2013" name="Genome Announc.">
        <title>Draft Genome Sequence of Loktanella cinnabarina LL-001T, Isolated from Deep-Sea Floor Sediment.</title>
        <authorList>
            <person name="Nishi S."/>
            <person name="Tsubouchi T."/>
            <person name="Takaki Y."/>
            <person name="Koyanagi R."/>
            <person name="Satoh N."/>
            <person name="Maruyama T."/>
            <person name="Hatada Y."/>
        </authorList>
    </citation>
    <scope>NUCLEOTIDE SEQUENCE [LARGE SCALE GENOMIC DNA]</scope>
    <source>
        <strain evidence="1">LL-001</strain>
    </source>
</reference>
<dbReference type="eggNOG" id="COG3553">
    <property type="taxonomic scope" value="Bacteria"/>
</dbReference>
<organism evidence="1 2">
    <name type="scientific">Limimaricola cinnabarinus LL-001</name>
    <dbReference type="NCBI Taxonomy" id="1337093"/>
    <lineage>
        <taxon>Bacteria</taxon>
        <taxon>Pseudomonadati</taxon>
        <taxon>Pseudomonadota</taxon>
        <taxon>Alphaproteobacteria</taxon>
        <taxon>Rhodobacterales</taxon>
        <taxon>Paracoccaceae</taxon>
        <taxon>Limimaricola</taxon>
    </lineage>
</organism>
<dbReference type="InterPro" id="IPR014543">
    <property type="entry name" value="UCP028291"/>
</dbReference>
<sequence>MQDRIFDEGRFETPNASRYLRQLCKHFAHKVAADWDTERGRVALPIGPVEMVATPEELIVTVAAEDEEGLARARQIIDDHLVRFAHREHFSELSWRG</sequence>
<keyword evidence="2" id="KW-1185">Reference proteome</keyword>
<comment type="caution">
    <text evidence="1">The sequence shown here is derived from an EMBL/GenBank/DDBJ whole genome shotgun (WGS) entry which is preliminary data.</text>
</comment>
<dbReference type="AlphaFoldDB" id="U2Z7C1"/>
<dbReference type="Proteomes" id="UP000016566">
    <property type="component" value="Unassembled WGS sequence"/>
</dbReference>
<gene>
    <name evidence="1" type="ORF">MBELCI_3362</name>
</gene>
<dbReference type="Pfam" id="PF09981">
    <property type="entry name" value="DUF2218"/>
    <property type="match status" value="1"/>
</dbReference>
<evidence type="ECO:0000313" key="2">
    <source>
        <dbReference type="Proteomes" id="UP000016566"/>
    </source>
</evidence>